<dbReference type="KEGG" id="vg:920120"/>
<name>Q9B054_BPMB1</name>
<evidence type="ECO:0000259" key="1">
    <source>
        <dbReference type="Pfam" id="PF24258"/>
    </source>
</evidence>
<protein>
    <recommendedName>
        <fullName evidence="1">DUF7459 domain-containing protein</fullName>
    </recommendedName>
</protein>
<dbReference type="OrthoDB" id="15253at10239"/>
<dbReference type="Proteomes" id="UP000006815">
    <property type="component" value="Genome"/>
</dbReference>
<reference evidence="2 3" key="1">
    <citation type="journal article" date="2000" name="Mol. Microbiol.">
        <title>Genome organization and characterization of mycobacteriophage Bxb1.</title>
        <authorList>
            <person name="Mediavilla J."/>
            <person name="Jain S."/>
            <person name="Kriakov J."/>
            <person name="Ford M.E."/>
            <person name="Duda R.L."/>
            <person name="Jacobs W.R. Jr."/>
            <person name="Hendrix R.W."/>
            <person name="Hatfull G.F."/>
        </authorList>
    </citation>
    <scope>NUCLEOTIDE SEQUENCE</scope>
</reference>
<evidence type="ECO:0000313" key="3">
    <source>
        <dbReference type="Proteomes" id="UP000006815"/>
    </source>
</evidence>
<feature type="domain" description="DUF7459" evidence="1">
    <location>
        <begin position="1"/>
        <end position="96"/>
    </location>
</feature>
<evidence type="ECO:0000313" key="2">
    <source>
        <dbReference type="EMBL" id="AAG59772.1"/>
    </source>
</evidence>
<dbReference type="Pfam" id="PF24258">
    <property type="entry name" value="DUF7459"/>
    <property type="match status" value="1"/>
</dbReference>
<dbReference type="EMBL" id="AF271693">
    <property type="protein sequence ID" value="AAG59772.1"/>
    <property type="molecule type" value="Genomic_DNA"/>
</dbReference>
<organism evidence="2 3">
    <name type="scientific">Mycobacterium phage Bxb1</name>
    <dbReference type="NCBI Taxonomy" id="2902907"/>
    <lineage>
        <taxon>Viruses</taxon>
        <taxon>Duplodnaviria</taxon>
        <taxon>Heunggongvirae</taxon>
        <taxon>Uroviricota</taxon>
        <taxon>Caudoviricetes</taxon>
        <taxon>Fromanvirus</taxon>
        <taxon>Mycobacterium phage Bxb1</taxon>
    </lineage>
</organism>
<keyword evidence="3" id="KW-1185">Reference proteome</keyword>
<accession>Q9B054</accession>
<proteinExistence type="predicted"/>
<dbReference type="RefSeq" id="NP_075334.1">
    <property type="nucleotide sequence ID" value="NC_002656.1"/>
</dbReference>
<gene>
    <name evidence="2" type="primary">67</name>
    <name evidence="2" type="ORF">PBI_BXB1_67</name>
</gene>
<sequence>MTDPTICQHRHIDNNTWQCKACGDLMESQSVEGRTAVSAPNLAAGSGVYVPDRSNQRTIVLGYEVSYECSRCEYEGSYFSSDGALIVGCGHVHQGDFISDKGAS</sequence>
<dbReference type="InterPro" id="IPR055882">
    <property type="entry name" value="DUF7459"/>
</dbReference>